<dbReference type="Proteomes" id="UP000019150">
    <property type="component" value="Chromosome"/>
</dbReference>
<feature type="transmembrane region" description="Helical" evidence="2">
    <location>
        <begin position="309"/>
        <end position="338"/>
    </location>
</feature>
<feature type="compositionally biased region" description="Pro residues" evidence="1">
    <location>
        <begin position="57"/>
        <end position="83"/>
    </location>
</feature>
<feature type="transmembrane region" description="Helical" evidence="2">
    <location>
        <begin position="269"/>
        <end position="289"/>
    </location>
</feature>
<feature type="compositionally biased region" description="Pro residues" evidence="1">
    <location>
        <begin position="31"/>
        <end position="47"/>
    </location>
</feature>
<feature type="transmembrane region" description="Helical" evidence="2">
    <location>
        <begin position="242"/>
        <end position="262"/>
    </location>
</feature>
<dbReference type="RefSeq" id="WP_025350741.1">
    <property type="nucleotide sequence ID" value="NZ_CP006850.1"/>
</dbReference>
<dbReference type="HOGENOM" id="CLU_065990_0_0_11"/>
<dbReference type="AlphaFoldDB" id="W5TQ17"/>
<evidence type="ECO:0000256" key="1">
    <source>
        <dbReference type="SAM" id="MobiDB-lite"/>
    </source>
</evidence>
<dbReference type="STRING" id="1415166.NONO_c45520"/>
<dbReference type="eggNOG" id="COG5473">
    <property type="taxonomic scope" value="Bacteria"/>
</dbReference>
<feature type="compositionally biased region" description="Low complexity" evidence="1">
    <location>
        <begin position="84"/>
        <end position="124"/>
    </location>
</feature>
<keyword evidence="2" id="KW-0812">Transmembrane</keyword>
<accession>W5TQ17</accession>
<dbReference type="EMBL" id="CP006850">
    <property type="protein sequence ID" value="AHH19336.1"/>
    <property type="molecule type" value="Genomic_DNA"/>
</dbReference>
<sequence>MTDSPQSGPGDTGEGGERRPESRSAATSGAAPPPPGPPAGPVPPVAPPVSQQVPGPSYGPPGSVPPGAYPSPQGAYPPAPGVNPPQQSAYPPQQGAYPPQQGAYPAQQHAYAPQQGGYPPQQGGYPPPDGGWDAQNGGMPPEGAPGYDAAAAYAPPGLEVGRALGFAWDRFRANFIPWIAITLLGFVAYLVVTVVVNVTHVNSLLPLLLIALIAALAVWLLQAAMIRGALYETDGTPPDFQSFFTFVNAANVVITALLVFVAACVGAALCVLPAIVIGYLCMFSLHFVIDQDLDPFTAIKSSVQLVVSNFVPTLLLALAVVAMTLVGTLLCGIGLLIAGPLAAMAVTYSYRVLTGGLIA</sequence>
<keyword evidence="2" id="KW-1133">Transmembrane helix</keyword>
<feature type="region of interest" description="Disordered" evidence="1">
    <location>
        <begin position="1"/>
        <end position="143"/>
    </location>
</feature>
<dbReference type="PATRIC" id="fig|1415166.3.peg.4679"/>
<evidence type="ECO:0000313" key="4">
    <source>
        <dbReference type="Proteomes" id="UP000019150"/>
    </source>
</evidence>
<keyword evidence="2" id="KW-0472">Membrane</keyword>
<evidence type="ECO:0000256" key="2">
    <source>
        <dbReference type="SAM" id="Phobius"/>
    </source>
</evidence>
<name>W5TQ17_9NOCA</name>
<dbReference type="KEGG" id="nno:NONO_c45520"/>
<gene>
    <name evidence="3" type="ORF">NONO_c45520</name>
</gene>
<feature type="transmembrane region" description="Helical" evidence="2">
    <location>
        <begin position="203"/>
        <end position="222"/>
    </location>
</feature>
<proteinExistence type="predicted"/>
<keyword evidence="4" id="KW-1185">Reference proteome</keyword>
<feature type="transmembrane region" description="Helical" evidence="2">
    <location>
        <begin position="175"/>
        <end position="196"/>
    </location>
</feature>
<organism evidence="3 4">
    <name type="scientific">Nocardia nova SH22a</name>
    <dbReference type="NCBI Taxonomy" id="1415166"/>
    <lineage>
        <taxon>Bacteria</taxon>
        <taxon>Bacillati</taxon>
        <taxon>Actinomycetota</taxon>
        <taxon>Actinomycetes</taxon>
        <taxon>Mycobacteriales</taxon>
        <taxon>Nocardiaceae</taxon>
        <taxon>Nocardia</taxon>
    </lineage>
</organism>
<evidence type="ECO:0000313" key="3">
    <source>
        <dbReference type="EMBL" id="AHH19336.1"/>
    </source>
</evidence>
<protein>
    <submittedName>
        <fullName evidence="3">Putative membrane protein</fullName>
    </submittedName>
</protein>
<reference evidence="3 4" key="1">
    <citation type="journal article" date="2014" name="Appl. Environ. Microbiol.">
        <title>Insights into the Microbial Degradation of Rubber and Gutta-Percha by Analysis of the Complete Genome of Nocardia nova SH22a.</title>
        <authorList>
            <person name="Luo Q."/>
            <person name="Hiessl S."/>
            <person name="Poehlein A."/>
            <person name="Daniel R."/>
            <person name="Steinbuchel A."/>
        </authorList>
    </citation>
    <scope>NUCLEOTIDE SEQUENCE [LARGE SCALE GENOMIC DNA]</scope>
    <source>
        <strain evidence="3">SH22a</strain>
    </source>
</reference>